<accession>A0A7J9I6Y1</accession>
<keyword evidence="4" id="KW-0067">ATP-binding</keyword>
<dbReference type="PANTHER" id="PTHR36766">
    <property type="entry name" value="PLANT BROAD-SPECTRUM MILDEW RESISTANCE PROTEIN RPW8"/>
    <property type="match status" value="1"/>
</dbReference>
<dbReference type="SUPFAM" id="SSF52540">
    <property type="entry name" value="P-loop containing nucleoside triphosphate hydrolases"/>
    <property type="match status" value="1"/>
</dbReference>
<evidence type="ECO:0000256" key="2">
    <source>
        <dbReference type="ARBA" id="ARBA00022741"/>
    </source>
</evidence>
<dbReference type="InterPro" id="IPR041118">
    <property type="entry name" value="Rx_N"/>
</dbReference>
<organism evidence="6 7">
    <name type="scientific">Gossypium harknessii</name>
    <dbReference type="NCBI Taxonomy" id="34285"/>
    <lineage>
        <taxon>Eukaryota</taxon>
        <taxon>Viridiplantae</taxon>
        <taxon>Streptophyta</taxon>
        <taxon>Embryophyta</taxon>
        <taxon>Tracheophyta</taxon>
        <taxon>Spermatophyta</taxon>
        <taxon>Magnoliopsida</taxon>
        <taxon>eudicotyledons</taxon>
        <taxon>Gunneridae</taxon>
        <taxon>Pentapetalae</taxon>
        <taxon>rosids</taxon>
        <taxon>malvids</taxon>
        <taxon>Malvales</taxon>
        <taxon>Malvaceae</taxon>
        <taxon>Malvoideae</taxon>
        <taxon>Gossypium</taxon>
    </lineage>
</organism>
<gene>
    <name evidence="6" type="ORF">Gohar_003773</name>
</gene>
<evidence type="ECO:0000256" key="3">
    <source>
        <dbReference type="ARBA" id="ARBA00022821"/>
    </source>
</evidence>
<proteinExistence type="predicted"/>
<feature type="non-terminal residue" evidence="6">
    <location>
        <position position="219"/>
    </location>
</feature>
<dbReference type="GO" id="GO:0006952">
    <property type="term" value="P:defense response"/>
    <property type="evidence" value="ECO:0007669"/>
    <property type="project" value="UniProtKB-KW"/>
</dbReference>
<evidence type="ECO:0000259" key="5">
    <source>
        <dbReference type="Pfam" id="PF18052"/>
    </source>
</evidence>
<feature type="domain" description="Disease resistance N-terminal" evidence="5">
    <location>
        <begin position="18"/>
        <end position="98"/>
    </location>
</feature>
<dbReference type="InterPro" id="IPR038005">
    <property type="entry name" value="RX-like_CC"/>
</dbReference>
<name>A0A7J9I6Y1_9ROSI</name>
<dbReference type="CDD" id="cd14798">
    <property type="entry name" value="RX-CC_like"/>
    <property type="match status" value="1"/>
</dbReference>
<dbReference type="PANTHER" id="PTHR36766:SF72">
    <property type="entry name" value="DISEASE RESISTANCE RPP13-LIKE PROTEIN 1"/>
    <property type="match status" value="1"/>
</dbReference>
<dbReference type="OrthoDB" id="690341at2759"/>
<dbReference type="EMBL" id="JABFAD010000046">
    <property type="protein sequence ID" value="MBA0817354.1"/>
    <property type="molecule type" value="Genomic_DNA"/>
</dbReference>
<dbReference type="AlphaFoldDB" id="A0A7J9I6Y1"/>
<keyword evidence="3" id="KW-0611">Plant defense</keyword>
<dbReference type="InterPro" id="IPR027417">
    <property type="entry name" value="P-loop_NTPase"/>
</dbReference>
<protein>
    <recommendedName>
        <fullName evidence="5">Disease resistance N-terminal domain-containing protein</fullName>
    </recommendedName>
</protein>
<evidence type="ECO:0000256" key="1">
    <source>
        <dbReference type="ARBA" id="ARBA00022737"/>
    </source>
</evidence>
<keyword evidence="2" id="KW-0547">Nucleotide-binding</keyword>
<evidence type="ECO:0000313" key="7">
    <source>
        <dbReference type="Proteomes" id="UP000593560"/>
    </source>
</evidence>
<comment type="caution">
    <text evidence="6">The sequence shown here is derived from an EMBL/GenBank/DDBJ whole genome shotgun (WGS) entry which is preliminary data.</text>
</comment>
<dbReference type="GO" id="GO:0005524">
    <property type="term" value="F:ATP binding"/>
    <property type="evidence" value="ECO:0007669"/>
    <property type="project" value="UniProtKB-KW"/>
</dbReference>
<evidence type="ECO:0000256" key="4">
    <source>
        <dbReference type="ARBA" id="ARBA00022840"/>
    </source>
</evidence>
<keyword evidence="1" id="KW-0677">Repeat</keyword>
<dbReference type="Pfam" id="PF18052">
    <property type="entry name" value="Rx_N"/>
    <property type="match status" value="1"/>
</dbReference>
<sequence length="219" mass="24371">MDALSVVGGALLAATFEWLFAKLDSTQLLSFAKQNQVGLELKKWRNLLLKIQAVLEEAETKQITDPLVKIWVSEVRVLAFDMEDILDEFPLLFDEARTNNSSNMFRAWFAGTRRSHSMLDYGIRSKIKDVTDRLQCISSEINGLSLNLTKIAGGDMSKSGSKIIVTTRHCKVASMVGNVAAYHLHALPYDDCLSLFAQHALGKRDFSAHPSVEEIGRGI</sequence>
<dbReference type="Gene3D" id="1.20.5.4130">
    <property type="match status" value="1"/>
</dbReference>
<reference evidence="6 7" key="1">
    <citation type="journal article" date="2019" name="Genome Biol. Evol.">
        <title>Insights into the evolution of the New World diploid cottons (Gossypium, subgenus Houzingenia) based on genome sequencing.</title>
        <authorList>
            <person name="Grover C.E."/>
            <person name="Arick M.A. 2nd"/>
            <person name="Thrash A."/>
            <person name="Conover J.L."/>
            <person name="Sanders W.S."/>
            <person name="Peterson D.G."/>
            <person name="Frelichowski J.E."/>
            <person name="Scheffler J.A."/>
            <person name="Scheffler B.E."/>
            <person name="Wendel J.F."/>
        </authorList>
    </citation>
    <scope>NUCLEOTIDE SEQUENCE [LARGE SCALE GENOMIC DNA]</scope>
    <source>
        <strain evidence="6">0</strain>
        <tissue evidence="6">Leaf</tissue>
    </source>
</reference>
<dbReference type="Proteomes" id="UP000593560">
    <property type="component" value="Unassembled WGS sequence"/>
</dbReference>
<evidence type="ECO:0000313" key="6">
    <source>
        <dbReference type="EMBL" id="MBA0817354.1"/>
    </source>
</evidence>
<keyword evidence="7" id="KW-1185">Reference proteome</keyword>